<evidence type="ECO:0000256" key="3">
    <source>
        <dbReference type="ARBA" id="ARBA00011113"/>
    </source>
</evidence>
<dbReference type="FunFam" id="3.30.420.100:FF:000002">
    <property type="entry name" value="60S ribosomal protein L5"/>
    <property type="match status" value="1"/>
</dbReference>
<dbReference type="Pfam" id="PF24791">
    <property type="entry name" value="SAC9_C8D"/>
    <property type="match status" value="1"/>
</dbReference>
<dbReference type="InterPro" id="IPR057268">
    <property type="entry name" value="Ribosomal_L18"/>
</dbReference>
<reference evidence="8" key="1">
    <citation type="submission" date="2020-06" db="EMBL/GenBank/DDBJ databases">
        <authorList>
            <person name="Li T."/>
            <person name="Hu X."/>
            <person name="Zhang T."/>
            <person name="Song X."/>
            <person name="Zhang H."/>
            <person name="Dai N."/>
            <person name="Sheng W."/>
            <person name="Hou X."/>
            <person name="Wei L."/>
        </authorList>
    </citation>
    <scope>NUCLEOTIDE SEQUENCE</scope>
    <source>
        <strain evidence="8">G01</strain>
        <tissue evidence="8">Leaf</tissue>
    </source>
</reference>
<dbReference type="InterPro" id="IPR057554">
    <property type="entry name" value="SAC9_C"/>
</dbReference>
<feature type="domain" description="SAC" evidence="7">
    <location>
        <begin position="146"/>
        <end position="356"/>
    </location>
</feature>
<dbReference type="Pfam" id="PF24789">
    <property type="entry name" value="SAC9_GBDL_2nd"/>
    <property type="match status" value="1"/>
</dbReference>
<dbReference type="GO" id="GO:0009955">
    <property type="term" value="P:adaxial/abaxial pattern specification"/>
    <property type="evidence" value="ECO:0007669"/>
    <property type="project" value="UniProtKB-ARBA"/>
</dbReference>
<dbReference type="GO" id="GO:0005840">
    <property type="term" value="C:ribosome"/>
    <property type="evidence" value="ECO:0007669"/>
    <property type="project" value="UniProtKB-KW"/>
</dbReference>
<dbReference type="InterPro" id="IPR057555">
    <property type="entry name" value="SAC9_GBDL_1st"/>
</dbReference>
<dbReference type="InterPro" id="IPR002013">
    <property type="entry name" value="SAC_dom"/>
</dbReference>
<comment type="caution">
    <text evidence="8">The sequence shown here is derived from an EMBL/GenBank/DDBJ whole genome shotgun (WGS) entry which is preliminary data.</text>
</comment>
<evidence type="ECO:0000256" key="6">
    <source>
        <dbReference type="ARBA" id="ARBA00023274"/>
    </source>
</evidence>
<dbReference type="GO" id="GO:0005737">
    <property type="term" value="C:cytoplasm"/>
    <property type="evidence" value="ECO:0007669"/>
    <property type="project" value="UniProtKB-SubCell"/>
</dbReference>
<evidence type="ECO:0000259" key="7">
    <source>
        <dbReference type="PROSITE" id="PS50275"/>
    </source>
</evidence>
<evidence type="ECO:0000313" key="8">
    <source>
        <dbReference type="EMBL" id="KAL0349252.1"/>
    </source>
</evidence>
<dbReference type="Pfam" id="PF24790">
    <property type="entry name" value="SAC9_GBDL_1st"/>
    <property type="match status" value="1"/>
</dbReference>
<dbReference type="Pfam" id="PF17144">
    <property type="entry name" value="Ribosomal_L5e"/>
    <property type="match status" value="1"/>
</dbReference>
<proteinExistence type="inferred from homology"/>
<gene>
    <name evidence="8" type="ORF">Sangu_1153000</name>
</gene>
<comment type="similarity">
    <text evidence="2">Belongs to the universal ribosomal protein uL18 family.</text>
</comment>
<protein>
    <submittedName>
        <fullName evidence="8">Phosphoinositide phosphatase SAC9</fullName>
    </submittedName>
</protein>
<dbReference type="Pfam" id="PF24765">
    <property type="entry name" value="SAC9_C"/>
    <property type="match status" value="2"/>
</dbReference>
<reference evidence="8" key="2">
    <citation type="journal article" date="2024" name="Plant">
        <title>Genomic evolution and insights into agronomic trait innovations of Sesamum species.</title>
        <authorList>
            <person name="Miao H."/>
            <person name="Wang L."/>
            <person name="Qu L."/>
            <person name="Liu H."/>
            <person name="Sun Y."/>
            <person name="Le M."/>
            <person name="Wang Q."/>
            <person name="Wei S."/>
            <person name="Zheng Y."/>
            <person name="Lin W."/>
            <person name="Duan Y."/>
            <person name="Cao H."/>
            <person name="Xiong S."/>
            <person name="Wang X."/>
            <person name="Wei L."/>
            <person name="Li C."/>
            <person name="Ma Q."/>
            <person name="Ju M."/>
            <person name="Zhao R."/>
            <person name="Li G."/>
            <person name="Mu C."/>
            <person name="Tian Q."/>
            <person name="Mei H."/>
            <person name="Zhang T."/>
            <person name="Gao T."/>
            <person name="Zhang H."/>
        </authorList>
    </citation>
    <scope>NUCLEOTIDE SEQUENCE</scope>
    <source>
        <strain evidence="8">G01</strain>
    </source>
</reference>
<name>A0AAW2P067_9LAMI</name>
<keyword evidence="5" id="KW-0689">Ribosomal protein</keyword>
<dbReference type="InterPro" id="IPR025607">
    <property type="entry name" value="Ribosomal_uL18_C_euk"/>
</dbReference>
<comment type="subcellular location">
    <subcellularLocation>
        <location evidence="1">Cytoplasm</location>
    </subcellularLocation>
</comment>
<organism evidence="8">
    <name type="scientific">Sesamum angustifolium</name>
    <dbReference type="NCBI Taxonomy" id="2727405"/>
    <lineage>
        <taxon>Eukaryota</taxon>
        <taxon>Viridiplantae</taxon>
        <taxon>Streptophyta</taxon>
        <taxon>Embryophyta</taxon>
        <taxon>Tracheophyta</taxon>
        <taxon>Spermatophyta</taxon>
        <taxon>Magnoliopsida</taxon>
        <taxon>eudicotyledons</taxon>
        <taxon>Gunneridae</taxon>
        <taxon>Pentapetalae</taxon>
        <taxon>asterids</taxon>
        <taxon>lamiids</taxon>
        <taxon>Lamiales</taxon>
        <taxon>Pedaliaceae</taxon>
        <taxon>Sesamum</taxon>
    </lineage>
</organism>
<dbReference type="GO" id="GO:0051301">
    <property type="term" value="P:cell division"/>
    <property type="evidence" value="ECO:0007669"/>
    <property type="project" value="UniProtKB-ARBA"/>
</dbReference>
<dbReference type="GO" id="GO:0003735">
    <property type="term" value="F:structural constituent of ribosome"/>
    <property type="evidence" value="ECO:0007669"/>
    <property type="project" value="InterPro"/>
</dbReference>
<dbReference type="GO" id="GO:0009965">
    <property type="term" value="P:leaf morphogenesis"/>
    <property type="evidence" value="ECO:0007669"/>
    <property type="project" value="UniProtKB-ARBA"/>
</dbReference>
<comment type="subunit">
    <text evidence="3">Component of the large ribosomal subunit (LSU).</text>
</comment>
<dbReference type="PROSITE" id="PS50275">
    <property type="entry name" value="SAC"/>
    <property type="match status" value="1"/>
</dbReference>
<evidence type="ECO:0000256" key="4">
    <source>
        <dbReference type="ARBA" id="ARBA00022490"/>
    </source>
</evidence>
<dbReference type="EMBL" id="JACGWK010000006">
    <property type="protein sequence ID" value="KAL0349252.1"/>
    <property type="molecule type" value="Genomic_DNA"/>
</dbReference>
<dbReference type="PANTHER" id="PTHR46817:SF1">
    <property type="entry name" value="SAC DOMAIN-CONTAINING PROTEIN"/>
    <property type="match status" value="1"/>
</dbReference>
<dbReference type="SUPFAM" id="SSF53137">
    <property type="entry name" value="Translational machinery components"/>
    <property type="match status" value="1"/>
</dbReference>
<dbReference type="CDD" id="cd00432">
    <property type="entry name" value="Ribosomal_L18_L5e"/>
    <property type="match status" value="1"/>
</dbReference>
<dbReference type="GO" id="GO:0008097">
    <property type="term" value="F:5S rRNA binding"/>
    <property type="evidence" value="ECO:0007669"/>
    <property type="project" value="InterPro"/>
</dbReference>
<dbReference type="GO" id="GO:0016791">
    <property type="term" value="F:phosphatase activity"/>
    <property type="evidence" value="ECO:0007669"/>
    <property type="project" value="InterPro"/>
</dbReference>
<dbReference type="PANTHER" id="PTHR46817">
    <property type="entry name" value="PHOSPHOINOSITIDE PHOSPHATASE SAC9-RELATED"/>
    <property type="match status" value="1"/>
</dbReference>
<dbReference type="InterPro" id="IPR057553">
    <property type="entry name" value="SAC9_GBDL_2nd"/>
</dbReference>
<dbReference type="PRINTS" id="PR00058">
    <property type="entry name" value="RIBOSOMALL5"/>
</dbReference>
<evidence type="ECO:0000256" key="1">
    <source>
        <dbReference type="ARBA" id="ARBA00004496"/>
    </source>
</evidence>
<keyword evidence="6" id="KW-0687">Ribonucleoprotein</keyword>
<sequence length="1688" mass="187811">MESSGRFLRDTSVVVVTLDSSEVYIIVSLSTRTDTQVIYVDPTTGALRYTAKQGYDVFRTQNEALDYITNGSKLLCGSVTHARALLGYAALGSFALLLVATRLTASIPNLPGGGCVYTVTESQWIKISLQNPQVQSKTENKNIQELTELDIDGKHYFCETRDITRPFPSRMPMQNPDDEFVWNKWFSMPFRNIGLPQHCVILLQGFADCKNFGSLGQQEGVVALTARRSRLHPGTRYLARGLNSCYSTGNEVECEQLVWIPKKAGQSVPFNTYIWRRGTIPIWWGAELKLTAAEAEIYVSDRDPYKGSAQYYKRLSQRYDARNLGTAAGGNQKKSALVPIVCVNLLRNGEGKSESILVQHFEESLNYIRSIGKLPYTRIHLINYDWHASVKLKGEQQTIEGLWYLLKAPTISIGISEGIICPLVKGLTIAKVFTEQCRRLGISLDSDLAYGYQSLVTMLDMWPHCLPAGRNDKPWKRFDMTFEEFKRSTILSPVSQLADLFLVAGDIHATLYTGSKAMHSQILSIFSEEAGKFKQFSAAQNMKITLQRRYKNAVVDSSRQKQLEIFLGLRLFKHFPSVMFHPLHVPSRPFGCFLKPVPSMFSSSDGGASLLSFKRKDLIWVSAQAADVVELFIYLGEPCHVCQLLLTVAHGADDTTFPSTIDVRTGRYLDGLKLVLEQDRRLDFMEAVKLEIERLRLNLSAADRDRALLSLGVDPASINPNLLLEDSYMGSLYRVASTLALLGQASLEDKITSSIGLGVSDESSVDFWNVTAIGKKCSGAACHVRAETGPAAGASLTSSSSPASESIFVCSECGRKVCKVCSAGKGALLLASYNSKVNSSYNGVTSQGGSAHGYSADASSNRSPTLDGIICKRCCDEVVLDALMLDYIRVLISQRRRNRADYAAQKALNNVFGLSSRNLIPESDDFLSSEGAAKILEKLTDGEESLAEFPFASFLHPVETAAGSAPLLSLVTPFNSGSGESYWRAPPSVSSVEFVIVLGDISDVSGVVLLVSPCGYSMSDAPTVQIWASNKIDKEERSCTGKWDMQSLITSSSELCGPEKSLKDVNVPRHVKFAFRNPVRCRIIWITLRLPRLVSNSVNFERDFHLLSVDENPFAQPTRRASVGGEFDSEPCIHAKRVLVVGRTVRNEIGVSPQVSDHINVRNWLERAPQLNRFKVPIEVERLIDNDLVLEQFLSPASPMLAGFRLDGFSAIKQRVNHSPSTDVDIGVANCLLEERLTSPAVLYIQVFCSSVVPSSFCHLKYGIGMGMGMGLGGMLIAMIKTLQPSRQLSTFQEQPRENKESHNMVTVAEYRLPEVKPGTPMYFDFPRQINTRRVTFRLLGDIAAFSDDPAEQDDSEYRAHPWAAVKNALDFDVCLPLFDLHLEEVITAFVKAQKTKAYFKRFQVKFKRRRAGKTDYRARIRLINQDKNKYNTPKYRFVLRFTNKDITAQILSATIAGDVVLAAAYAHELPRYGLEVGLTNYAAAYCTGLLLARRVLKTLEMDDEYQGNLEATGEDYSVEPADNQRPFRALLDVGLLRTTTGNRVFGALKGALDGGLDIPHSDKRFAGFSKDSKQLDAEVHRKYIYGGHVASYMTNLMEDEPEKYQSHFSKYVKKGLEADNLEELYKKVHAAIRADPTATKSEKQPPKEHKRYNLKKLTYEERKAKLIERLNVLNAAAGADEDDEDDD</sequence>
<keyword evidence="4" id="KW-0963">Cytoplasm</keyword>
<dbReference type="HAMAP" id="MF_01337_A">
    <property type="entry name" value="Ribosomal_uL18_A"/>
    <property type="match status" value="1"/>
</dbReference>
<evidence type="ECO:0000256" key="5">
    <source>
        <dbReference type="ARBA" id="ARBA00022980"/>
    </source>
</evidence>
<dbReference type="Pfam" id="PF02383">
    <property type="entry name" value="Syja_N"/>
    <property type="match status" value="1"/>
</dbReference>
<dbReference type="Pfam" id="PF14204">
    <property type="entry name" value="Ribosomal_L18_c"/>
    <property type="match status" value="1"/>
</dbReference>
<dbReference type="InterPro" id="IPR005485">
    <property type="entry name" value="Rbsml_uL18_euk_arch"/>
</dbReference>
<accession>A0AAW2P067</accession>
<dbReference type="GO" id="GO:0006412">
    <property type="term" value="P:translation"/>
    <property type="evidence" value="ECO:0007669"/>
    <property type="project" value="InterPro"/>
</dbReference>
<dbReference type="InterPro" id="IPR057557">
    <property type="entry name" value="SAC9_C8D"/>
</dbReference>
<evidence type="ECO:0000256" key="2">
    <source>
        <dbReference type="ARBA" id="ARBA00007116"/>
    </source>
</evidence>
<dbReference type="Gene3D" id="3.30.420.100">
    <property type="match status" value="1"/>
</dbReference>
<dbReference type="GO" id="GO:1990904">
    <property type="term" value="C:ribonucleoprotein complex"/>
    <property type="evidence" value="ECO:0007669"/>
    <property type="project" value="UniProtKB-KW"/>
</dbReference>